<dbReference type="AlphaFoldDB" id="A2E031"/>
<dbReference type="VEuPathDB" id="TrichDB:TVAGG3_0218800"/>
<proteinExistence type="predicted"/>
<evidence type="ECO:0000313" key="2">
    <source>
        <dbReference type="Proteomes" id="UP000001542"/>
    </source>
</evidence>
<sequence length="1014" mass="118106">MTTKFKQISKEIEDVNADLDIETLKLYIKEFEIWLNQFKGKNGKRTFFSQKPLIMKFLQVLSIQFKKQKNEFKTIFTYLPSIIKTLVLPGNDYEIRKETLVVAIPLVDYSNSTLSILYNFWIEFLLEPLFAFNNKELEDGSLKIGDTRDVTANDIISFNEILISHLDEVKDSDFIYWYKLLAANSITAVLENTWGISPEIQLKFAQIYAKNLVQKVNSGFYTQFIETASKTNKHEPRAFTNSFLAIIDKLVDPKNSNQMIENENIIILFKKLFNIITTLPESKDPIDSNLFTSVFIEKEYMFSYFGHTSERELSTFIDYVFEIDKKNSINILSKLLTHTFEYLTILSNRYGCQWKIEVFKYKTEIFNMSNQIQLTKVMAYEIFKHTDEEQTISLIKDLFNIEDESNLAISFLLFLYFEQKIDYNTTLRLTKQLPKSTSAQNIFRAYVSVVSIVSYGIFNNIPKLATISGAINESLKNINDTLLDTIRDSIRFSFISYCKIETKFDKEFFEKFLEEFRNLVENSVKGVYENSFYLVWHYFYLSDETRAITQYNDTTLYNWVLYLKKGLIYETDRILKHEYMKCAIELFYSCTVYSFNLMAETATYIRTYDKPFPQELLLQLTLVSIDMFGVFISNQKCEKINRSAIDPTFYVSPMLKILEELIKYYENKEMATLIAFSAFVLVYTRIPIGISSDFPSIDLFKCSPETVSIVLAMLTENIPHFHPKAIQYINALVRKARDLYFSLMANSRLDVKMLSVLTKFAATITIYGLPQCKKICTDILSTPPGKDNIRTIKEDVLMEIGYQFGEFISETEKSPGNYEIKVRSFSETANFQLNVNSSLKSITKNIFLNGNNFQPIQKGGMILYLANEQCSLKMAAENKMESTSKSFAMFAKSLGKFRKSDNSITWRFFMNSFSMNFLPTMDDNDRKLLSMKEEFAVVWDARNNENLLISDLPHLKAFIILKPVLANYILVKVQCDSKFKIVVGPLQDKTLFSKEYLPSFVRWTVQYYYMNYGN</sequence>
<gene>
    <name evidence="1" type="ORF">TVAG_490880</name>
</gene>
<evidence type="ECO:0000313" key="1">
    <source>
        <dbReference type="EMBL" id="EAY13950.1"/>
    </source>
</evidence>
<protein>
    <submittedName>
        <fullName evidence="1">Uncharacterized protein</fullName>
    </submittedName>
</protein>
<dbReference type="KEGG" id="tva:4771927"/>
<dbReference type="RefSeq" id="XP_001326173.1">
    <property type="nucleotide sequence ID" value="XM_001326138.1"/>
</dbReference>
<accession>A2E031</accession>
<dbReference type="EMBL" id="DS113277">
    <property type="protein sequence ID" value="EAY13950.1"/>
    <property type="molecule type" value="Genomic_DNA"/>
</dbReference>
<name>A2E031_TRIV3</name>
<reference evidence="1" key="1">
    <citation type="submission" date="2006-10" db="EMBL/GenBank/DDBJ databases">
        <authorList>
            <person name="Amadeo P."/>
            <person name="Zhao Q."/>
            <person name="Wortman J."/>
            <person name="Fraser-Liggett C."/>
            <person name="Carlton J."/>
        </authorList>
    </citation>
    <scope>NUCLEOTIDE SEQUENCE</scope>
    <source>
        <strain evidence="1">G3</strain>
    </source>
</reference>
<dbReference type="Proteomes" id="UP000001542">
    <property type="component" value="Unassembled WGS sequence"/>
</dbReference>
<dbReference type="VEuPathDB" id="TrichDB:TVAG_490880"/>
<dbReference type="InParanoid" id="A2E031"/>
<keyword evidence="2" id="KW-1185">Reference proteome</keyword>
<reference evidence="1" key="2">
    <citation type="journal article" date="2007" name="Science">
        <title>Draft genome sequence of the sexually transmitted pathogen Trichomonas vaginalis.</title>
        <authorList>
            <person name="Carlton J.M."/>
            <person name="Hirt R.P."/>
            <person name="Silva J.C."/>
            <person name="Delcher A.L."/>
            <person name="Schatz M."/>
            <person name="Zhao Q."/>
            <person name="Wortman J.R."/>
            <person name="Bidwell S.L."/>
            <person name="Alsmark U.C.M."/>
            <person name="Besteiro S."/>
            <person name="Sicheritz-Ponten T."/>
            <person name="Noel C.J."/>
            <person name="Dacks J.B."/>
            <person name="Foster P.G."/>
            <person name="Simillion C."/>
            <person name="Van de Peer Y."/>
            <person name="Miranda-Saavedra D."/>
            <person name="Barton G.J."/>
            <person name="Westrop G.D."/>
            <person name="Mueller S."/>
            <person name="Dessi D."/>
            <person name="Fiori P.L."/>
            <person name="Ren Q."/>
            <person name="Paulsen I."/>
            <person name="Zhang H."/>
            <person name="Bastida-Corcuera F.D."/>
            <person name="Simoes-Barbosa A."/>
            <person name="Brown M.T."/>
            <person name="Hayes R.D."/>
            <person name="Mukherjee M."/>
            <person name="Okumura C.Y."/>
            <person name="Schneider R."/>
            <person name="Smith A.J."/>
            <person name="Vanacova S."/>
            <person name="Villalvazo M."/>
            <person name="Haas B.J."/>
            <person name="Pertea M."/>
            <person name="Feldblyum T.V."/>
            <person name="Utterback T.R."/>
            <person name="Shu C.L."/>
            <person name="Osoegawa K."/>
            <person name="de Jong P.J."/>
            <person name="Hrdy I."/>
            <person name="Horvathova L."/>
            <person name="Zubacova Z."/>
            <person name="Dolezal P."/>
            <person name="Malik S.B."/>
            <person name="Logsdon J.M. Jr."/>
            <person name="Henze K."/>
            <person name="Gupta A."/>
            <person name="Wang C.C."/>
            <person name="Dunne R.L."/>
            <person name="Upcroft J.A."/>
            <person name="Upcroft P."/>
            <person name="White O."/>
            <person name="Salzberg S.L."/>
            <person name="Tang P."/>
            <person name="Chiu C.-H."/>
            <person name="Lee Y.-S."/>
            <person name="Embley T.M."/>
            <person name="Coombs G.H."/>
            <person name="Mottram J.C."/>
            <person name="Tachezy J."/>
            <person name="Fraser-Liggett C.M."/>
            <person name="Johnson P.J."/>
        </authorList>
    </citation>
    <scope>NUCLEOTIDE SEQUENCE [LARGE SCALE GENOMIC DNA]</scope>
    <source>
        <strain evidence="1">G3</strain>
    </source>
</reference>
<organism evidence="1 2">
    <name type="scientific">Trichomonas vaginalis (strain ATCC PRA-98 / G3)</name>
    <dbReference type="NCBI Taxonomy" id="412133"/>
    <lineage>
        <taxon>Eukaryota</taxon>
        <taxon>Metamonada</taxon>
        <taxon>Parabasalia</taxon>
        <taxon>Trichomonadida</taxon>
        <taxon>Trichomonadidae</taxon>
        <taxon>Trichomonas</taxon>
    </lineage>
</organism>